<reference evidence="7 8" key="1">
    <citation type="submission" date="2023-01" db="EMBL/GenBank/DDBJ databases">
        <title>Thalassococcus onchidii sp. nov., isolated from a marine invertebrate from the South China Sea.</title>
        <authorList>
            <person name="Xu S."/>
            <person name="Liu Z."/>
            <person name="Xu Y."/>
        </authorList>
    </citation>
    <scope>NUCLEOTIDE SEQUENCE [LARGE SCALE GENOMIC DNA]</scope>
    <source>
        <strain evidence="7 8">KCTC 32084</strain>
    </source>
</reference>
<feature type="transmembrane region" description="Helical" evidence="6">
    <location>
        <begin position="99"/>
        <end position="118"/>
    </location>
</feature>
<feature type="transmembrane region" description="Helical" evidence="6">
    <location>
        <begin position="329"/>
        <end position="347"/>
    </location>
</feature>
<keyword evidence="3 6" id="KW-0812">Transmembrane</keyword>
<feature type="transmembrane region" description="Helical" evidence="6">
    <location>
        <begin position="296"/>
        <end position="317"/>
    </location>
</feature>
<dbReference type="PANTHER" id="PTHR23519:SF1">
    <property type="entry name" value="AUTOPHAGY-RELATED PROTEIN 22"/>
    <property type="match status" value="1"/>
</dbReference>
<dbReference type="InterPro" id="IPR024671">
    <property type="entry name" value="Atg22-like"/>
</dbReference>
<feature type="transmembrane region" description="Helical" evidence="6">
    <location>
        <begin position="263"/>
        <end position="284"/>
    </location>
</feature>
<dbReference type="Pfam" id="PF11700">
    <property type="entry name" value="ATG22"/>
    <property type="match status" value="1"/>
</dbReference>
<dbReference type="PANTHER" id="PTHR23519">
    <property type="entry name" value="AUTOPHAGY-RELATED PROTEIN 22"/>
    <property type="match status" value="1"/>
</dbReference>
<sequence length="460" mass="49547">MADVSEQGAISLRKRIWGWMFFDWAQQPYATLGLTFIFGPYFAAVAVGYFIAEGLSDEAARVQAQELWTGAQAIAGLVIAFSAPLIGAWAGATGRRKPWFYFFVAIASICAAMLWGLMPDGQGLMMALLLFWVGFVASESAFALYNSILPSLGDNEDAGRISGGATAFGYWGGVLSLFVVLLFFAENDSGKTLLGIDPIFGLDPETREGTRSVGPFIAIWFIIFAIPFFLWTEEKPTNERANIGVALSRLWSSIKSAFRQRSYGSFLLGSMFYRDALTMLYSAGGVYANLVLEWTVIQIGVFGIIAAIAAAILSWVGGLADARLGPKPVIVFCIWVLIAVCAVVVGMSRESLFGIPLEEGSGLPDMIFYLCGAAIGGAGGAMYSASRSLMVRHCTPETATEAFGLFALTGRATAFLAPAMVSVATAWTQSNQLGYIPVIVLFLLGLFLLRWVNPEGVKPK</sequence>
<feature type="transmembrane region" description="Helical" evidence="6">
    <location>
        <begin position="71"/>
        <end position="92"/>
    </location>
</feature>
<keyword evidence="4 6" id="KW-1133">Transmembrane helix</keyword>
<keyword evidence="5 6" id="KW-0472">Membrane</keyword>
<evidence type="ECO:0000256" key="2">
    <source>
        <dbReference type="ARBA" id="ARBA00022448"/>
    </source>
</evidence>
<feature type="transmembrane region" description="Helical" evidence="6">
    <location>
        <begin position="367"/>
        <end position="385"/>
    </location>
</feature>
<dbReference type="InterPro" id="IPR036259">
    <property type="entry name" value="MFS_trans_sf"/>
</dbReference>
<feature type="transmembrane region" description="Helical" evidence="6">
    <location>
        <begin position="213"/>
        <end position="231"/>
    </location>
</feature>
<evidence type="ECO:0000256" key="1">
    <source>
        <dbReference type="ARBA" id="ARBA00004127"/>
    </source>
</evidence>
<comment type="caution">
    <text evidence="7">The sequence shown here is derived from an EMBL/GenBank/DDBJ whole genome shotgun (WGS) entry which is preliminary data.</text>
</comment>
<feature type="transmembrane region" description="Helical" evidence="6">
    <location>
        <begin position="124"/>
        <end position="145"/>
    </location>
</feature>
<feature type="transmembrane region" description="Helical" evidence="6">
    <location>
        <begin position="433"/>
        <end position="452"/>
    </location>
</feature>
<name>A0ABT4XNK2_9RHOB</name>
<feature type="transmembrane region" description="Helical" evidence="6">
    <location>
        <begin position="405"/>
        <end position="427"/>
    </location>
</feature>
<keyword evidence="8" id="KW-1185">Reference proteome</keyword>
<evidence type="ECO:0000256" key="4">
    <source>
        <dbReference type="ARBA" id="ARBA00022989"/>
    </source>
</evidence>
<feature type="transmembrane region" description="Helical" evidence="6">
    <location>
        <begin position="165"/>
        <end position="185"/>
    </location>
</feature>
<evidence type="ECO:0000256" key="6">
    <source>
        <dbReference type="SAM" id="Phobius"/>
    </source>
</evidence>
<dbReference type="Proteomes" id="UP001210720">
    <property type="component" value="Unassembled WGS sequence"/>
</dbReference>
<dbReference type="RefSeq" id="WP_271430880.1">
    <property type="nucleotide sequence ID" value="NZ_JAQIOY010000001.1"/>
</dbReference>
<dbReference type="SUPFAM" id="SSF103473">
    <property type="entry name" value="MFS general substrate transporter"/>
    <property type="match status" value="1"/>
</dbReference>
<feature type="transmembrane region" description="Helical" evidence="6">
    <location>
        <begin position="29"/>
        <end position="51"/>
    </location>
</feature>
<dbReference type="EMBL" id="JAQIOY010000001">
    <property type="protein sequence ID" value="MDA7423532.1"/>
    <property type="molecule type" value="Genomic_DNA"/>
</dbReference>
<evidence type="ECO:0000313" key="7">
    <source>
        <dbReference type="EMBL" id="MDA7423532.1"/>
    </source>
</evidence>
<dbReference type="Gene3D" id="1.20.1250.20">
    <property type="entry name" value="MFS general substrate transporter like domains"/>
    <property type="match status" value="2"/>
</dbReference>
<proteinExistence type="predicted"/>
<evidence type="ECO:0000256" key="3">
    <source>
        <dbReference type="ARBA" id="ARBA00022692"/>
    </source>
</evidence>
<organism evidence="7 8">
    <name type="scientific">Thalassococcus lentus</name>
    <dbReference type="NCBI Taxonomy" id="1210524"/>
    <lineage>
        <taxon>Bacteria</taxon>
        <taxon>Pseudomonadati</taxon>
        <taxon>Pseudomonadota</taxon>
        <taxon>Alphaproteobacteria</taxon>
        <taxon>Rhodobacterales</taxon>
        <taxon>Roseobacteraceae</taxon>
        <taxon>Thalassococcus</taxon>
    </lineage>
</organism>
<keyword evidence="2" id="KW-0813">Transport</keyword>
<accession>A0ABT4XNK2</accession>
<dbReference type="InterPro" id="IPR050495">
    <property type="entry name" value="ATG22/LtaA_families"/>
</dbReference>
<protein>
    <submittedName>
        <fullName evidence="7">MFS transporter</fullName>
    </submittedName>
</protein>
<gene>
    <name evidence="7" type="ORF">PFY00_02215</name>
</gene>
<comment type="subcellular location">
    <subcellularLocation>
        <location evidence="1">Endomembrane system</location>
        <topology evidence="1">Multi-pass membrane protein</topology>
    </subcellularLocation>
</comment>
<evidence type="ECO:0000313" key="8">
    <source>
        <dbReference type="Proteomes" id="UP001210720"/>
    </source>
</evidence>
<evidence type="ECO:0000256" key="5">
    <source>
        <dbReference type="ARBA" id="ARBA00023136"/>
    </source>
</evidence>